<name>A0A6J6FIS1_9ZZZZ</name>
<organism evidence="2">
    <name type="scientific">freshwater metagenome</name>
    <dbReference type="NCBI Taxonomy" id="449393"/>
    <lineage>
        <taxon>unclassified sequences</taxon>
        <taxon>metagenomes</taxon>
        <taxon>ecological metagenomes</taxon>
    </lineage>
</organism>
<evidence type="ECO:0000259" key="1">
    <source>
        <dbReference type="Pfam" id="PF13577"/>
    </source>
</evidence>
<dbReference type="EMBL" id="CAEZTS010000159">
    <property type="protein sequence ID" value="CAB4588876.1"/>
    <property type="molecule type" value="Genomic_DNA"/>
</dbReference>
<feature type="domain" description="SnoaL-like" evidence="1">
    <location>
        <begin position="5"/>
        <end position="124"/>
    </location>
</feature>
<sequence>MEIWQVTAREAIRDLATRYNANGDTGRFARVRELFVDDAVMTIQGVPHRGIEAIMAVFTGTTESTPGLTHVRHFVATHQIDLIDEEHATGRAYFAVLTDVGLDHWGRYVDEYRRVEGRWLFASRAVTLDGQVPESLFPRTV</sequence>
<reference evidence="2" key="1">
    <citation type="submission" date="2020-05" db="EMBL/GenBank/DDBJ databases">
        <authorList>
            <person name="Chiriac C."/>
            <person name="Salcher M."/>
            <person name="Ghai R."/>
            <person name="Kavagutti S V."/>
        </authorList>
    </citation>
    <scope>NUCLEOTIDE SEQUENCE</scope>
</reference>
<gene>
    <name evidence="2" type="ORF">UFOPK1722_01529</name>
</gene>
<dbReference type="InterPro" id="IPR032710">
    <property type="entry name" value="NTF2-like_dom_sf"/>
</dbReference>
<dbReference type="CDD" id="cd00531">
    <property type="entry name" value="NTF2_like"/>
    <property type="match status" value="1"/>
</dbReference>
<dbReference type="InterPro" id="IPR037401">
    <property type="entry name" value="SnoaL-like"/>
</dbReference>
<protein>
    <submittedName>
        <fullName evidence="2">Unannotated protein</fullName>
    </submittedName>
</protein>
<dbReference type="Pfam" id="PF13577">
    <property type="entry name" value="SnoaL_4"/>
    <property type="match status" value="1"/>
</dbReference>
<dbReference type="SUPFAM" id="SSF54427">
    <property type="entry name" value="NTF2-like"/>
    <property type="match status" value="1"/>
</dbReference>
<accession>A0A6J6FIS1</accession>
<evidence type="ECO:0000313" key="2">
    <source>
        <dbReference type="EMBL" id="CAB4588876.1"/>
    </source>
</evidence>
<dbReference type="Gene3D" id="3.10.450.50">
    <property type="match status" value="1"/>
</dbReference>
<proteinExistence type="predicted"/>
<dbReference type="AlphaFoldDB" id="A0A6J6FIS1"/>